<dbReference type="OMA" id="SKWPNIC"/>
<keyword evidence="2" id="KW-1185">Reference proteome</keyword>
<proteinExistence type="predicted"/>
<protein>
    <submittedName>
        <fullName evidence="1">Uncharacterized protein</fullName>
    </submittedName>
</protein>
<dbReference type="EMBL" id="AACZ04057715">
    <property type="status" value="NOT_ANNOTATED_CDS"/>
    <property type="molecule type" value="Genomic_DNA"/>
</dbReference>
<reference evidence="1" key="3">
    <citation type="submission" date="2025-09" db="UniProtKB">
        <authorList>
            <consortium name="Ensembl"/>
        </authorList>
    </citation>
    <scope>IDENTIFICATION</scope>
</reference>
<dbReference type="Proteomes" id="UP000002277">
    <property type="component" value="Chromosome 9"/>
</dbReference>
<reference evidence="1" key="2">
    <citation type="submission" date="2025-08" db="UniProtKB">
        <authorList>
            <consortium name="Ensembl"/>
        </authorList>
    </citation>
    <scope>IDENTIFICATION</scope>
</reference>
<evidence type="ECO:0000313" key="2">
    <source>
        <dbReference type="Proteomes" id="UP000002277"/>
    </source>
</evidence>
<dbReference type="AlphaFoldDB" id="A0A2I3TB32"/>
<dbReference type="GeneTree" id="ENSGT00910000146957"/>
<dbReference type="Ensembl" id="ENSPTRT00000087866.1">
    <property type="protein sequence ID" value="ENSPTRP00000086447.1"/>
    <property type="gene ID" value="ENSPTRG00000050873.1"/>
</dbReference>
<sequence>MHTRLPLEVNSKAACKVPPFLQTLWVVSLGLNKWPNVCMLTASSIPHASFVILWKEKNSAIFRETIYSYLNMEAFTRNSKYFSFHLYNEKKDEKARLLLQLTLSVLPFGFM</sequence>
<organism evidence="1 2">
    <name type="scientific">Pan troglodytes</name>
    <name type="common">Chimpanzee</name>
    <dbReference type="NCBI Taxonomy" id="9598"/>
    <lineage>
        <taxon>Eukaryota</taxon>
        <taxon>Metazoa</taxon>
        <taxon>Chordata</taxon>
        <taxon>Craniata</taxon>
        <taxon>Vertebrata</taxon>
        <taxon>Euteleostomi</taxon>
        <taxon>Mammalia</taxon>
        <taxon>Eutheria</taxon>
        <taxon>Euarchontoglires</taxon>
        <taxon>Primates</taxon>
        <taxon>Haplorrhini</taxon>
        <taxon>Catarrhini</taxon>
        <taxon>Hominidae</taxon>
        <taxon>Pan</taxon>
    </lineage>
</organism>
<accession>A0A2I3TB32</accession>
<evidence type="ECO:0000313" key="1">
    <source>
        <dbReference type="Ensembl" id="ENSPTRP00000086447.1"/>
    </source>
</evidence>
<dbReference type="Bgee" id="ENSPTRG00000050873">
    <property type="expression patterns" value="Expressed in cortex of kidney and 18 other cell types or tissues"/>
</dbReference>
<name>A0A2I3TB32_PANTR</name>
<dbReference type="InParanoid" id="A0A2I3TB32"/>
<reference evidence="1 2" key="1">
    <citation type="journal article" date="2005" name="Nature">
        <title>Initial sequence of the chimpanzee genome and comparison with the human genome.</title>
        <authorList>
            <consortium name="Chimpanzee sequencing and analysis consortium"/>
        </authorList>
    </citation>
    <scope>NUCLEOTIDE SEQUENCE [LARGE SCALE GENOMIC DNA]</scope>
</reference>